<keyword evidence="2" id="KW-1185">Reference proteome</keyword>
<organism evidence="1 2">
    <name type="scientific">Platanthera zijinensis</name>
    <dbReference type="NCBI Taxonomy" id="2320716"/>
    <lineage>
        <taxon>Eukaryota</taxon>
        <taxon>Viridiplantae</taxon>
        <taxon>Streptophyta</taxon>
        <taxon>Embryophyta</taxon>
        <taxon>Tracheophyta</taxon>
        <taxon>Spermatophyta</taxon>
        <taxon>Magnoliopsida</taxon>
        <taxon>Liliopsida</taxon>
        <taxon>Asparagales</taxon>
        <taxon>Orchidaceae</taxon>
        <taxon>Orchidoideae</taxon>
        <taxon>Orchideae</taxon>
        <taxon>Orchidinae</taxon>
        <taxon>Platanthera</taxon>
    </lineage>
</organism>
<evidence type="ECO:0000313" key="2">
    <source>
        <dbReference type="Proteomes" id="UP001418222"/>
    </source>
</evidence>
<gene>
    <name evidence="1" type="ORF">KSP39_PZI002205</name>
</gene>
<dbReference type="Proteomes" id="UP001418222">
    <property type="component" value="Unassembled WGS sequence"/>
</dbReference>
<dbReference type="EMBL" id="JBBWWQ010000002">
    <property type="protein sequence ID" value="KAK8954921.1"/>
    <property type="molecule type" value="Genomic_DNA"/>
</dbReference>
<comment type="caution">
    <text evidence="1">The sequence shown here is derived from an EMBL/GenBank/DDBJ whole genome shotgun (WGS) entry which is preliminary data.</text>
</comment>
<accession>A0AAP0BZ06</accession>
<dbReference type="AlphaFoldDB" id="A0AAP0BZ06"/>
<evidence type="ECO:0000313" key="1">
    <source>
        <dbReference type="EMBL" id="KAK8954921.1"/>
    </source>
</evidence>
<name>A0AAP0BZ06_9ASPA</name>
<sequence length="66" mass="7490">MLLKLLGYETACVPSNMADNKIGYIQSPNISKACTRVLKVKCKYFLICLYALKIFVNQVCNYSDSF</sequence>
<reference evidence="1 2" key="1">
    <citation type="journal article" date="2022" name="Nat. Plants">
        <title>Genomes of leafy and leafless Platanthera orchids illuminate the evolution of mycoheterotrophy.</title>
        <authorList>
            <person name="Li M.H."/>
            <person name="Liu K.W."/>
            <person name="Li Z."/>
            <person name="Lu H.C."/>
            <person name="Ye Q.L."/>
            <person name="Zhang D."/>
            <person name="Wang J.Y."/>
            <person name="Li Y.F."/>
            <person name="Zhong Z.M."/>
            <person name="Liu X."/>
            <person name="Yu X."/>
            <person name="Liu D.K."/>
            <person name="Tu X.D."/>
            <person name="Liu B."/>
            <person name="Hao Y."/>
            <person name="Liao X.Y."/>
            <person name="Jiang Y.T."/>
            <person name="Sun W.H."/>
            <person name="Chen J."/>
            <person name="Chen Y.Q."/>
            <person name="Ai Y."/>
            <person name="Zhai J.W."/>
            <person name="Wu S.S."/>
            <person name="Zhou Z."/>
            <person name="Hsiao Y.Y."/>
            <person name="Wu W.L."/>
            <person name="Chen Y.Y."/>
            <person name="Lin Y.F."/>
            <person name="Hsu J.L."/>
            <person name="Li C.Y."/>
            <person name="Wang Z.W."/>
            <person name="Zhao X."/>
            <person name="Zhong W.Y."/>
            <person name="Ma X.K."/>
            <person name="Ma L."/>
            <person name="Huang J."/>
            <person name="Chen G.Z."/>
            <person name="Huang M.Z."/>
            <person name="Huang L."/>
            <person name="Peng D.H."/>
            <person name="Luo Y.B."/>
            <person name="Zou S.Q."/>
            <person name="Chen S.P."/>
            <person name="Lan S."/>
            <person name="Tsai W.C."/>
            <person name="Van de Peer Y."/>
            <person name="Liu Z.J."/>
        </authorList>
    </citation>
    <scope>NUCLEOTIDE SEQUENCE [LARGE SCALE GENOMIC DNA]</scope>
    <source>
        <strain evidence="1">Lor287</strain>
    </source>
</reference>
<proteinExistence type="predicted"/>
<protein>
    <submittedName>
        <fullName evidence="1">Uncharacterized protein</fullName>
    </submittedName>
</protein>